<keyword evidence="1" id="KW-0255">Endonuclease</keyword>
<keyword evidence="1" id="KW-0067">ATP-binding</keyword>
<name>A0A1A7XTT5_9TELE</name>
<accession>A0A1A7XTT5</accession>
<protein>
    <submittedName>
        <fullName evidence="1">Helentron 4 helitron-like transposon replicase/helicase/endonuclease</fullName>
    </submittedName>
</protein>
<feature type="non-terminal residue" evidence="1">
    <location>
        <position position="1"/>
    </location>
</feature>
<dbReference type="GO" id="GO:0004519">
    <property type="term" value="F:endonuclease activity"/>
    <property type="evidence" value="ECO:0007669"/>
    <property type="project" value="UniProtKB-KW"/>
</dbReference>
<gene>
    <name evidence="1" type="primary">HEL_DR4</name>
</gene>
<dbReference type="GO" id="GO:0004386">
    <property type="term" value="F:helicase activity"/>
    <property type="evidence" value="ECO:0007669"/>
    <property type="project" value="UniProtKB-KW"/>
</dbReference>
<reference evidence="1" key="2">
    <citation type="submission" date="2016-06" db="EMBL/GenBank/DDBJ databases">
        <title>The genome of a short-lived fish provides insights into sex chromosome evolution and the genetic control of aging.</title>
        <authorList>
            <person name="Reichwald K."/>
            <person name="Felder M."/>
            <person name="Petzold A."/>
            <person name="Koch P."/>
            <person name="Groth M."/>
            <person name="Platzer M."/>
        </authorList>
    </citation>
    <scope>NUCLEOTIDE SEQUENCE</scope>
    <source>
        <tissue evidence="1">Brain</tissue>
    </source>
</reference>
<sequence>GLFPVITKISRITSDTATLIDNIFTNKIDYEIAGGLIITNISDHLPVFALVHNYFGIKPKQKNQSLDMIRYRTTKAMAALQVDLKEHNWNEVYANEDPNSAYDVFLSTVLSLYEKHCLMKINRKHHRSN</sequence>
<keyword evidence="1" id="KW-0378">Hydrolase</keyword>
<dbReference type="AlphaFoldDB" id="A0A1A7XTT5"/>
<keyword evidence="1" id="KW-0547">Nucleotide-binding</keyword>
<reference evidence="1" key="1">
    <citation type="submission" date="2016-05" db="EMBL/GenBank/DDBJ databases">
        <authorList>
            <person name="Lavstsen T."/>
            <person name="Jespersen J.S."/>
        </authorList>
    </citation>
    <scope>NUCLEOTIDE SEQUENCE</scope>
    <source>
        <tissue evidence="1">Brain</tissue>
    </source>
</reference>
<dbReference type="EMBL" id="HADW01019790">
    <property type="protein sequence ID" value="SBP21190.1"/>
    <property type="molecule type" value="Transcribed_RNA"/>
</dbReference>
<feature type="non-terminal residue" evidence="1">
    <location>
        <position position="129"/>
    </location>
</feature>
<evidence type="ECO:0000313" key="1">
    <source>
        <dbReference type="EMBL" id="SBP21190.1"/>
    </source>
</evidence>
<proteinExistence type="predicted"/>
<keyword evidence="1" id="KW-0347">Helicase</keyword>
<keyword evidence="1" id="KW-0540">Nuclease</keyword>
<organism evidence="1">
    <name type="scientific">Iconisemion striatum</name>
    <dbReference type="NCBI Taxonomy" id="60296"/>
    <lineage>
        <taxon>Eukaryota</taxon>
        <taxon>Metazoa</taxon>
        <taxon>Chordata</taxon>
        <taxon>Craniata</taxon>
        <taxon>Vertebrata</taxon>
        <taxon>Euteleostomi</taxon>
        <taxon>Actinopterygii</taxon>
        <taxon>Neopterygii</taxon>
        <taxon>Teleostei</taxon>
        <taxon>Neoteleostei</taxon>
        <taxon>Acanthomorphata</taxon>
        <taxon>Ovalentaria</taxon>
        <taxon>Atherinomorphae</taxon>
        <taxon>Cyprinodontiformes</taxon>
        <taxon>Nothobranchiidae</taxon>
        <taxon>Iconisemion</taxon>
    </lineage>
</organism>